<dbReference type="EMBL" id="CACVKT020009349">
    <property type="protein sequence ID" value="CAC5421384.1"/>
    <property type="molecule type" value="Genomic_DNA"/>
</dbReference>
<protein>
    <submittedName>
        <fullName evidence="1">Uncharacterized protein</fullName>
    </submittedName>
</protein>
<dbReference type="AlphaFoldDB" id="A0A6J8ELC6"/>
<evidence type="ECO:0000313" key="2">
    <source>
        <dbReference type="Proteomes" id="UP000507470"/>
    </source>
</evidence>
<evidence type="ECO:0000313" key="1">
    <source>
        <dbReference type="EMBL" id="CAC5421384.1"/>
    </source>
</evidence>
<reference evidence="1 2" key="1">
    <citation type="submission" date="2020-06" db="EMBL/GenBank/DDBJ databases">
        <authorList>
            <person name="Li R."/>
            <person name="Bekaert M."/>
        </authorList>
    </citation>
    <scope>NUCLEOTIDE SEQUENCE [LARGE SCALE GENOMIC DNA]</scope>
    <source>
        <strain evidence="2">wild</strain>
    </source>
</reference>
<sequence length="154" mass="17826">MERLRQDMDKKLALLSNQLQQQLDTLSVDVIRNETKNDMMLLAQKYTTLERHYNKLQTSHSQLQNAHNVLQGQFNIQSRLNNDTDTKIRKGEKEIEILSNKSIAVDNELSALKQLANIKPIQDISSLQQNIQILKTQTHTLNMKEQARSQDFLA</sequence>
<dbReference type="OrthoDB" id="10460406at2759"/>
<gene>
    <name evidence="1" type="ORF">MCOR_53518</name>
</gene>
<name>A0A6J8ELC6_MYTCO</name>
<dbReference type="Proteomes" id="UP000507470">
    <property type="component" value="Unassembled WGS sequence"/>
</dbReference>
<accession>A0A6J8ELC6</accession>
<organism evidence="1 2">
    <name type="scientific">Mytilus coruscus</name>
    <name type="common">Sea mussel</name>
    <dbReference type="NCBI Taxonomy" id="42192"/>
    <lineage>
        <taxon>Eukaryota</taxon>
        <taxon>Metazoa</taxon>
        <taxon>Spiralia</taxon>
        <taxon>Lophotrochozoa</taxon>
        <taxon>Mollusca</taxon>
        <taxon>Bivalvia</taxon>
        <taxon>Autobranchia</taxon>
        <taxon>Pteriomorphia</taxon>
        <taxon>Mytilida</taxon>
        <taxon>Mytiloidea</taxon>
        <taxon>Mytilidae</taxon>
        <taxon>Mytilinae</taxon>
        <taxon>Mytilus</taxon>
    </lineage>
</organism>
<proteinExistence type="predicted"/>
<keyword evidence="2" id="KW-1185">Reference proteome</keyword>